<dbReference type="Proteomes" id="UP000220527">
    <property type="component" value="Unassembled WGS sequence"/>
</dbReference>
<name>A0A2A6RGK0_9CHLR</name>
<accession>A0A2A6RGK0</accession>
<dbReference type="Gene3D" id="3.30.420.40">
    <property type="match status" value="2"/>
</dbReference>
<comment type="caution">
    <text evidence="2">The sequence shown here is derived from an EMBL/GenBank/DDBJ whole genome shotgun (WGS) entry which is preliminary data.</text>
</comment>
<dbReference type="SUPFAM" id="SSF53067">
    <property type="entry name" value="Actin-like ATPase domain"/>
    <property type="match status" value="1"/>
</dbReference>
<dbReference type="Pfam" id="PF00480">
    <property type="entry name" value="ROK"/>
    <property type="match status" value="1"/>
</dbReference>
<evidence type="ECO:0008006" key="4">
    <source>
        <dbReference type="Google" id="ProtNLM"/>
    </source>
</evidence>
<protein>
    <recommendedName>
        <fullName evidence="4">ROK family protein</fullName>
    </recommendedName>
</protein>
<evidence type="ECO:0000256" key="1">
    <source>
        <dbReference type="ARBA" id="ARBA00006479"/>
    </source>
</evidence>
<gene>
    <name evidence="2" type="ORF">CJ255_14925</name>
</gene>
<dbReference type="CDD" id="cd23763">
    <property type="entry name" value="ASKHA_ATPase_ROK"/>
    <property type="match status" value="1"/>
</dbReference>
<dbReference type="AlphaFoldDB" id="A0A2A6RGK0"/>
<proteinExistence type="inferred from homology"/>
<sequence length="360" mass="37438">MGAASPPLKMFRSCWRRSRQHERNKWVWGVAPMLPLQGHQARLESGHAIIHRMDYVLAVDLGGTHVRVALVRADGQMVAHRRVATRVEQGPHAITERIVALLTEVQAALPGGQTLRGVGIGAPGPLDPTTGMIYAPPNLPGWDAFPLQQQIAAATGLAVVLGNDANAGALAEWRFGGGRGLHNLVYVTVSTGIGGGVIADGQLLLGRLGAAGELGFIILDPTNGTVWEDLASGTALGRAASQAMQANPTSLLHQLATPATVTAAHVAMAAAQGDGVAQQLMAREAHLLGLGFATILHLFSPELLLVGGGVILNNPALLTEARNIAYAHVKVPLYRDVPIIPATLGEEVGVLGAAALALAL</sequence>
<dbReference type="EMBL" id="NQWI01000078">
    <property type="protein sequence ID" value="PDW02254.1"/>
    <property type="molecule type" value="Genomic_DNA"/>
</dbReference>
<comment type="similarity">
    <text evidence="1">Belongs to the ROK (NagC/XylR) family.</text>
</comment>
<dbReference type="PANTHER" id="PTHR18964">
    <property type="entry name" value="ROK (REPRESSOR, ORF, KINASE) FAMILY"/>
    <property type="match status" value="1"/>
</dbReference>
<dbReference type="InterPro" id="IPR043129">
    <property type="entry name" value="ATPase_NBD"/>
</dbReference>
<dbReference type="InterPro" id="IPR000600">
    <property type="entry name" value="ROK"/>
</dbReference>
<evidence type="ECO:0000313" key="3">
    <source>
        <dbReference type="Proteomes" id="UP000220527"/>
    </source>
</evidence>
<dbReference type="PANTHER" id="PTHR18964:SF149">
    <property type="entry name" value="BIFUNCTIONAL UDP-N-ACETYLGLUCOSAMINE 2-EPIMERASE_N-ACETYLMANNOSAMINE KINASE"/>
    <property type="match status" value="1"/>
</dbReference>
<keyword evidence="3" id="KW-1185">Reference proteome</keyword>
<evidence type="ECO:0000313" key="2">
    <source>
        <dbReference type="EMBL" id="PDW02254.1"/>
    </source>
</evidence>
<reference evidence="3" key="1">
    <citation type="submission" date="2017-08" db="EMBL/GenBank/DDBJ databases">
        <authorList>
            <person name="Grouzdev D.S."/>
            <person name="Gaisin V.A."/>
            <person name="Rysina M.S."/>
            <person name="Gorlenko V.M."/>
        </authorList>
    </citation>
    <scope>NUCLEOTIDE SEQUENCE [LARGE SCALE GENOMIC DNA]</scope>
    <source>
        <strain evidence="3">Kir15-3F</strain>
    </source>
</reference>
<organism evidence="2 3">
    <name type="scientific">Candidatus Viridilinea mediisalina</name>
    <dbReference type="NCBI Taxonomy" id="2024553"/>
    <lineage>
        <taxon>Bacteria</taxon>
        <taxon>Bacillati</taxon>
        <taxon>Chloroflexota</taxon>
        <taxon>Chloroflexia</taxon>
        <taxon>Chloroflexales</taxon>
        <taxon>Chloroflexineae</taxon>
        <taxon>Oscillochloridaceae</taxon>
        <taxon>Candidatus Viridilinea</taxon>
    </lineage>
</organism>